<dbReference type="InterPro" id="IPR002680">
    <property type="entry name" value="AOX"/>
</dbReference>
<dbReference type="GO" id="GO:0102721">
    <property type="term" value="F:ubiquinol:oxygen oxidoreductase activity"/>
    <property type="evidence" value="ECO:0007669"/>
    <property type="project" value="UniProtKB-EC"/>
</dbReference>
<evidence type="ECO:0000256" key="10">
    <source>
        <dbReference type="ARBA" id="ARBA00022946"/>
    </source>
</evidence>
<dbReference type="CDD" id="cd01053">
    <property type="entry name" value="AOX"/>
    <property type="match status" value="1"/>
</dbReference>
<evidence type="ECO:0000256" key="20">
    <source>
        <dbReference type="SAM" id="Phobius"/>
    </source>
</evidence>
<organism evidence="21">
    <name type="scientific">Tetraselmis sp. GSL018</name>
    <dbReference type="NCBI Taxonomy" id="582737"/>
    <lineage>
        <taxon>Eukaryota</taxon>
        <taxon>Viridiplantae</taxon>
        <taxon>Chlorophyta</taxon>
        <taxon>core chlorophytes</taxon>
        <taxon>Chlorodendrophyceae</taxon>
        <taxon>Chlorodendrales</taxon>
        <taxon>Chlorodendraceae</taxon>
        <taxon>Tetraselmis</taxon>
    </lineage>
</organism>
<dbReference type="GO" id="GO:0106292">
    <property type="term" value="F:superoxide-generating NADPH oxidase activity"/>
    <property type="evidence" value="ECO:0007669"/>
    <property type="project" value="UniProtKB-ARBA"/>
</dbReference>
<dbReference type="FunFam" id="1.20.1260.140:FF:000002">
    <property type="entry name" value="Alternative oxidase"/>
    <property type="match status" value="1"/>
</dbReference>
<gene>
    <name evidence="21" type="ORF">TSPGSL018_4390</name>
</gene>
<dbReference type="PANTHER" id="PTHR31803">
    <property type="entry name" value="ALTERNATIVE OXIDASE"/>
    <property type="match status" value="1"/>
</dbReference>
<comment type="function">
    <text evidence="17">Catalyzes cyanide-resistant oxygen consumption. May increase respiration when the cytochrome respiratory pathway is restricted, or in response to low temperatures.</text>
</comment>
<comment type="similarity">
    <text evidence="3 18">Belongs to the alternative oxidase family.</text>
</comment>
<dbReference type="InterPro" id="IPR038659">
    <property type="entry name" value="AOX_sf"/>
</dbReference>
<keyword evidence="11 18" id="KW-0249">Electron transport</keyword>
<dbReference type="EC" id="1.10.3.11" evidence="18"/>
<dbReference type="GO" id="GO:0098803">
    <property type="term" value="C:respiratory chain complex"/>
    <property type="evidence" value="ECO:0007669"/>
    <property type="project" value="UniProtKB-UniRule"/>
</dbReference>
<evidence type="ECO:0000256" key="2">
    <source>
        <dbReference type="ARBA" id="ARBA00004273"/>
    </source>
</evidence>
<accession>A0A061SIV3</accession>
<evidence type="ECO:0000256" key="7">
    <source>
        <dbReference type="ARBA" id="ARBA00022692"/>
    </source>
</evidence>
<evidence type="ECO:0000256" key="19">
    <source>
        <dbReference type="SAM" id="MobiDB-lite"/>
    </source>
</evidence>
<keyword evidence="13 18" id="KW-0560">Oxidoreductase</keyword>
<name>A0A061SIV3_9CHLO</name>
<evidence type="ECO:0000256" key="1">
    <source>
        <dbReference type="ARBA" id="ARBA00001192"/>
    </source>
</evidence>
<keyword evidence="8 18" id="KW-0479">Metal-binding</keyword>
<evidence type="ECO:0000256" key="17">
    <source>
        <dbReference type="ARBA" id="ARBA00025285"/>
    </source>
</evidence>
<evidence type="ECO:0000256" key="13">
    <source>
        <dbReference type="ARBA" id="ARBA00023002"/>
    </source>
</evidence>
<keyword evidence="12 20" id="KW-1133">Transmembrane helix</keyword>
<evidence type="ECO:0000256" key="9">
    <source>
        <dbReference type="ARBA" id="ARBA00022792"/>
    </source>
</evidence>
<comment type="catalytic activity">
    <reaction evidence="1 18">
        <text>2 a ubiquinol + O2 = 2 a ubiquinone + 2 H2O</text>
        <dbReference type="Rhea" id="RHEA:30255"/>
        <dbReference type="Rhea" id="RHEA-COMP:9565"/>
        <dbReference type="Rhea" id="RHEA-COMP:9566"/>
        <dbReference type="ChEBI" id="CHEBI:15377"/>
        <dbReference type="ChEBI" id="CHEBI:15379"/>
        <dbReference type="ChEBI" id="CHEBI:16389"/>
        <dbReference type="ChEBI" id="CHEBI:17976"/>
        <dbReference type="EC" id="1.10.3.11"/>
    </reaction>
</comment>
<dbReference type="Gene3D" id="1.20.1260.140">
    <property type="entry name" value="Alternative oxidase"/>
    <property type="match status" value="1"/>
</dbReference>
<keyword evidence="16 18" id="KW-0472">Membrane</keyword>
<evidence type="ECO:0000256" key="15">
    <source>
        <dbReference type="ARBA" id="ARBA00023128"/>
    </source>
</evidence>
<dbReference type="GO" id="GO:0005743">
    <property type="term" value="C:mitochondrial inner membrane"/>
    <property type="evidence" value="ECO:0007669"/>
    <property type="project" value="UniProtKB-SubCell"/>
</dbReference>
<dbReference type="PANTHER" id="PTHR31803:SF3">
    <property type="entry name" value="ALTERNATIVE OXIDASE"/>
    <property type="match status" value="1"/>
</dbReference>
<proteinExistence type="inferred from homology"/>
<comment type="subunit">
    <text evidence="4">Homodimer; disulfide-linked.</text>
</comment>
<evidence type="ECO:0000256" key="6">
    <source>
        <dbReference type="ARBA" id="ARBA00022660"/>
    </source>
</evidence>
<comment type="subcellular location">
    <subcellularLocation>
        <location evidence="2">Mitochondrion inner membrane</location>
    </subcellularLocation>
</comment>
<evidence type="ECO:0000256" key="4">
    <source>
        <dbReference type="ARBA" id="ARBA00011748"/>
    </source>
</evidence>
<evidence type="ECO:0000256" key="8">
    <source>
        <dbReference type="ARBA" id="ARBA00022723"/>
    </source>
</evidence>
<feature type="transmembrane region" description="Helical" evidence="20">
    <location>
        <begin position="190"/>
        <end position="211"/>
    </location>
</feature>
<comment type="cofactor">
    <cofactor evidence="18">
        <name>Fe cation</name>
        <dbReference type="ChEBI" id="CHEBI:24875"/>
    </cofactor>
    <text evidence="18">Binds 2 iron ions per subunit.</text>
</comment>
<sequence>MSLASRMAGSAGRATLALAKPGAIGAVSFATKTTSTLPASIDNGTIYPVHFWHTTSFSASQSPVFARDRLMYQAFEGFRTFGSSGSGQPGTAASGATVAPDADTSKLSGEMSGQAVPEKHPGSPNQWENKETYLLMHPVYTKDYVESIKPKHKKPVKMHEYVAYYGIQTVRSLFDLATNYGHDKMNKDKWMTRTIFLETIAGVPGMVAGMLRHMKSLRSMRRDNGWIHTLLEEAENERMHLLTFLQIKEPGFFFRTFVLFGQGVFFNMYFLLYILAPKTCHAAVGYLEEEAVKTYTHLIEDIENNRVPEWADKPAPEIARMYWRLGENASFRDMFLAIRADEACHSYVNHTFSEMDQHNDKNPFAVGSHTVP</sequence>
<evidence type="ECO:0000256" key="12">
    <source>
        <dbReference type="ARBA" id="ARBA00022989"/>
    </source>
</evidence>
<evidence type="ECO:0000256" key="16">
    <source>
        <dbReference type="ARBA" id="ARBA00023136"/>
    </source>
</evidence>
<evidence type="ECO:0000256" key="14">
    <source>
        <dbReference type="ARBA" id="ARBA00023004"/>
    </source>
</evidence>
<evidence type="ECO:0000256" key="18">
    <source>
        <dbReference type="RuleBase" id="RU003779"/>
    </source>
</evidence>
<keyword evidence="14 18" id="KW-0408">Iron</keyword>
<dbReference type="AlphaFoldDB" id="A0A061SIV3"/>
<dbReference type="GO" id="GO:0010230">
    <property type="term" value="P:alternative respiration"/>
    <property type="evidence" value="ECO:0007669"/>
    <property type="project" value="TreeGrafter"/>
</dbReference>
<dbReference type="GO" id="GO:0009916">
    <property type="term" value="F:alternative oxidase activity"/>
    <property type="evidence" value="ECO:0007669"/>
    <property type="project" value="UniProtKB-UniRule"/>
</dbReference>
<dbReference type="GO" id="GO:0046872">
    <property type="term" value="F:metal ion binding"/>
    <property type="evidence" value="ECO:0007669"/>
    <property type="project" value="UniProtKB-UniRule"/>
</dbReference>
<evidence type="ECO:0000256" key="3">
    <source>
        <dbReference type="ARBA" id="ARBA00008388"/>
    </source>
</evidence>
<keyword evidence="6 18" id="KW-0679">Respiratory chain</keyword>
<dbReference type="EMBL" id="GBEZ01002026">
    <property type="protein sequence ID" value="JAC82994.1"/>
    <property type="molecule type" value="Transcribed_RNA"/>
</dbReference>
<keyword evidence="10" id="KW-0809">Transit peptide</keyword>
<dbReference type="Pfam" id="PF01786">
    <property type="entry name" value="AOX"/>
    <property type="match status" value="1"/>
</dbReference>
<keyword evidence="7 18" id="KW-0812">Transmembrane</keyword>
<keyword evidence="15" id="KW-0496">Mitochondrion</keyword>
<reference evidence="21" key="1">
    <citation type="submission" date="2014-05" db="EMBL/GenBank/DDBJ databases">
        <title>The transcriptome of the halophilic microalga Tetraselmis sp. GSL018 isolated from the Great Salt Lake, Utah.</title>
        <authorList>
            <person name="Jinkerson R.E."/>
            <person name="D'Adamo S."/>
            <person name="Posewitz M.C."/>
        </authorList>
    </citation>
    <scope>NUCLEOTIDE SEQUENCE</scope>
    <source>
        <strain evidence="21">GSL018</strain>
    </source>
</reference>
<keyword evidence="5" id="KW-0813">Transport</keyword>
<keyword evidence="9" id="KW-0999">Mitochondrion inner membrane</keyword>
<evidence type="ECO:0000256" key="11">
    <source>
        <dbReference type="ARBA" id="ARBA00022982"/>
    </source>
</evidence>
<evidence type="ECO:0000313" key="21">
    <source>
        <dbReference type="EMBL" id="JAC82994.1"/>
    </source>
</evidence>
<feature type="transmembrane region" description="Helical" evidence="20">
    <location>
        <begin position="252"/>
        <end position="276"/>
    </location>
</feature>
<evidence type="ECO:0000256" key="5">
    <source>
        <dbReference type="ARBA" id="ARBA00022448"/>
    </source>
</evidence>
<feature type="region of interest" description="Disordered" evidence="19">
    <location>
        <begin position="83"/>
        <end position="127"/>
    </location>
</feature>
<protein>
    <recommendedName>
        <fullName evidence="18">Ubiquinol oxidase</fullName>
        <ecNumber evidence="18">1.10.3.11</ecNumber>
    </recommendedName>
</protein>